<comment type="caution">
    <text evidence="5">The sequence shown here is derived from an EMBL/GenBank/DDBJ whole genome shotgun (WGS) entry which is preliminary data.</text>
</comment>
<keyword evidence="2 5" id="KW-0378">Hydrolase</keyword>
<gene>
    <name evidence="5" type="ORF">CCS01_19700</name>
</gene>
<evidence type="ECO:0000313" key="5">
    <source>
        <dbReference type="EMBL" id="PPQ30126.1"/>
    </source>
</evidence>
<evidence type="ECO:0000259" key="4">
    <source>
        <dbReference type="Pfam" id="PF07859"/>
    </source>
</evidence>
<dbReference type="Gene3D" id="3.40.50.1820">
    <property type="entry name" value="alpha/beta hydrolase"/>
    <property type="match status" value="1"/>
</dbReference>
<feature type="active site" evidence="3">
    <location>
        <position position="142"/>
    </location>
</feature>
<dbReference type="EMBL" id="NHRY01000216">
    <property type="protein sequence ID" value="PPQ30126.1"/>
    <property type="molecule type" value="Genomic_DNA"/>
</dbReference>
<evidence type="ECO:0000256" key="2">
    <source>
        <dbReference type="ARBA" id="ARBA00022801"/>
    </source>
</evidence>
<dbReference type="PANTHER" id="PTHR48081">
    <property type="entry name" value="AB HYDROLASE SUPERFAMILY PROTEIN C4A8.06C"/>
    <property type="match status" value="1"/>
</dbReference>
<evidence type="ECO:0000256" key="1">
    <source>
        <dbReference type="ARBA" id="ARBA00010515"/>
    </source>
</evidence>
<dbReference type="PROSITE" id="PS01173">
    <property type="entry name" value="LIPASE_GDXG_HIS"/>
    <property type="match status" value="1"/>
</dbReference>
<accession>A0A2S6N679</accession>
<dbReference type="PANTHER" id="PTHR48081:SF8">
    <property type="entry name" value="ALPHA_BETA HYDROLASE FOLD-3 DOMAIN-CONTAINING PROTEIN-RELATED"/>
    <property type="match status" value="1"/>
</dbReference>
<name>A0A2S6N679_RHOGL</name>
<evidence type="ECO:0000256" key="3">
    <source>
        <dbReference type="PROSITE-ProRule" id="PRU10038"/>
    </source>
</evidence>
<feature type="domain" description="Alpha/beta hydrolase fold-3" evidence="4">
    <location>
        <begin position="68"/>
        <end position="268"/>
    </location>
</feature>
<dbReference type="SUPFAM" id="SSF53474">
    <property type="entry name" value="alpha/beta-Hydrolases"/>
    <property type="match status" value="1"/>
</dbReference>
<dbReference type="InterPro" id="IPR033140">
    <property type="entry name" value="Lipase_GDXG_put_SER_AS"/>
</dbReference>
<proteinExistence type="inferred from homology"/>
<dbReference type="OrthoDB" id="9806180at2"/>
<evidence type="ECO:0000313" key="6">
    <source>
        <dbReference type="Proteomes" id="UP000239724"/>
    </source>
</evidence>
<protein>
    <submittedName>
        <fullName evidence="5">Alpha/beta hydrolase</fullName>
    </submittedName>
</protein>
<dbReference type="Proteomes" id="UP000239724">
    <property type="component" value="Unassembled WGS sequence"/>
</dbReference>
<organism evidence="5 6">
    <name type="scientific">Rhodopila globiformis</name>
    <name type="common">Rhodopseudomonas globiformis</name>
    <dbReference type="NCBI Taxonomy" id="1071"/>
    <lineage>
        <taxon>Bacteria</taxon>
        <taxon>Pseudomonadati</taxon>
        <taxon>Pseudomonadota</taxon>
        <taxon>Alphaproteobacteria</taxon>
        <taxon>Acetobacterales</taxon>
        <taxon>Acetobacteraceae</taxon>
        <taxon>Rhodopila</taxon>
    </lineage>
</organism>
<comment type="similarity">
    <text evidence="1">Belongs to the 'GDXG' lipolytic enzyme family.</text>
</comment>
<dbReference type="AlphaFoldDB" id="A0A2S6N679"/>
<dbReference type="PROSITE" id="PS01174">
    <property type="entry name" value="LIPASE_GDXG_SER"/>
    <property type="match status" value="1"/>
</dbReference>
<dbReference type="InterPro" id="IPR013094">
    <property type="entry name" value="AB_hydrolase_3"/>
</dbReference>
<reference evidence="5 6" key="1">
    <citation type="journal article" date="2018" name="Arch. Microbiol.">
        <title>New insights into the metabolic potential of the phototrophic purple bacterium Rhodopila globiformis DSM 161(T) from its draft genome sequence and evidence for a vanadium-dependent nitrogenase.</title>
        <authorList>
            <person name="Imhoff J.F."/>
            <person name="Rahn T."/>
            <person name="Kunzel S."/>
            <person name="Neulinger S.C."/>
        </authorList>
    </citation>
    <scope>NUCLEOTIDE SEQUENCE [LARGE SCALE GENOMIC DNA]</scope>
    <source>
        <strain evidence="5 6">DSM 161</strain>
    </source>
</reference>
<dbReference type="Pfam" id="PF07859">
    <property type="entry name" value="Abhydrolase_3"/>
    <property type="match status" value="1"/>
</dbReference>
<dbReference type="InterPro" id="IPR002168">
    <property type="entry name" value="Lipase_GDXG_HIS_AS"/>
</dbReference>
<dbReference type="RefSeq" id="WP_104520531.1">
    <property type="nucleotide sequence ID" value="NZ_NHRY01000216.1"/>
</dbReference>
<dbReference type="GO" id="GO:0016787">
    <property type="term" value="F:hydrolase activity"/>
    <property type="evidence" value="ECO:0007669"/>
    <property type="project" value="UniProtKB-KW"/>
</dbReference>
<dbReference type="InterPro" id="IPR029058">
    <property type="entry name" value="AB_hydrolase_fold"/>
</dbReference>
<sequence>MSDPEIARLREIIAARPRATEIAQMRIDIDQRGRAFGLAPDVSVQKVDAGGVPAEWTATPDADSAGAILYFHGGGYVIGSLDSHRHLAGEVGRASGTRTLAIDYRLAPEHPFPAPVQDAVISYRYLLDSGIAAKRIVLAGDSAGGGLVVGAMLAIREAGLALPAGGWCISPWVDMEAKGASFIDRAETDPTVQKATIEMMAQWYLGGANPRHPHAAPLYGDLRGLPPLLIQVGAVETLLDDSIALARKAAISDVMVNLQVWPEMIHVWPLFFPMLTAGRCAIADGGSFVRNLTRGH</sequence>
<dbReference type="InterPro" id="IPR050300">
    <property type="entry name" value="GDXG_lipolytic_enzyme"/>
</dbReference>
<keyword evidence="6" id="KW-1185">Reference proteome</keyword>